<dbReference type="EMBL" id="AAWS01000001">
    <property type="protein sequence ID" value="EAY32018.1"/>
    <property type="molecule type" value="Genomic_DNA"/>
</dbReference>
<feature type="transmembrane region" description="Helical" evidence="1">
    <location>
        <begin position="21"/>
        <end position="39"/>
    </location>
</feature>
<keyword evidence="1" id="KW-0812">Transmembrane</keyword>
<accession>A1ZCL6</accession>
<keyword evidence="1" id="KW-0472">Membrane</keyword>
<comment type="caution">
    <text evidence="2">The sequence shown here is derived from an EMBL/GenBank/DDBJ whole genome shotgun (WGS) entry which is preliminary data.</text>
</comment>
<dbReference type="AlphaFoldDB" id="A1ZCL6"/>
<proteinExistence type="predicted"/>
<keyword evidence="1" id="KW-1133">Transmembrane helix</keyword>
<reference evidence="2 3" key="1">
    <citation type="submission" date="2007-01" db="EMBL/GenBank/DDBJ databases">
        <authorList>
            <person name="Haygood M."/>
            <person name="Podell S."/>
            <person name="Anderson C."/>
            <person name="Hopkinson B."/>
            <person name="Roe K."/>
            <person name="Barbeau K."/>
            <person name="Gaasterland T."/>
            <person name="Ferriera S."/>
            <person name="Johnson J."/>
            <person name="Kravitz S."/>
            <person name="Beeson K."/>
            <person name="Sutton G."/>
            <person name="Rogers Y.-H."/>
            <person name="Friedman R."/>
            <person name="Frazier M."/>
            <person name="Venter J.C."/>
        </authorList>
    </citation>
    <scope>NUCLEOTIDE SEQUENCE [LARGE SCALE GENOMIC DNA]</scope>
    <source>
        <strain evidence="2 3">ATCC 23134</strain>
    </source>
</reference>
<evidence type="ECO:0000313" key="3">
    <source>
        <dbReference type="Proteomes" id="UP000004095"/>
    </source>
</evidence>
<protein>
    <submittedName>
        <fullName evidence="2">Uncharacterized protein</fullName>
    </submittedName>
</protein>
<keyword evidence="3" id="KW-1185">Reference proteome</keyword>
<evidence type="ECO:0000313" key="2">
    <source>
        <dbReference type="EMBL" id="EAY32018.1"/>
    </source>
</evidence>
<sequence length="216" mass="24892">MVSTFKVNERIRTTLNTLMKKSGVLFILIAISTINYVGYAQTNNDRSSTNYFLLSFDQHTHPNKAKLYKYQNRGFLHIQDVVNAMRKEMIKPERSPEWGSARGTKKKYRNGLDLSKPIAAKAGETFCFAVKTDALPSIYLSGYVTQNTPNFRTKDKQRELLIITLPQDTNNHFFDDRGVATIRVYGYYKNEKKVFGTLIISRVSQHRYQELMAATK</sequence>
<gene>
    <name evidence="2" type="ORF">M23134_02047</name>
</gene>
<dbReference type="Proteomes" id="UP000004095">
    <property type="component" value="Unassembled WGS sequence"/>
</dbReference>
<organism evidence="2 3">
    <name type="scientific">Microscilla marina ATCC 23134</name>
    <dbReference type="NCBI Taxonomy" id="313606"/>
    <lineage>
        <taxon>Bacteria</taxon>
        <taxon>Pseudomonadati</taxon>
        <taxon>Bacteroidota</taxon>
        <taxon>Cytophagia</taxon>
        <taxon>Cytophagales</taxon>
        <taxon>Microscillaceae</taxon>
        <taxon>Microscilla</taxon>
    </lineage>
</organism>
<name>A1ZCL6_MICM2</name>
<evidence type="ECO:0000256" key="1">
    <source>
        <dbReference type="SAM" id="Phobius"/>
    </source>
</evidence>